<sequence>MFNALTGRLRPYFTLRAVAVLTDFAVVATRPPRYTRRGPCASVASSLTSRSLAMPSPFYA</sequence>
<name>A0A2N7W752_9BURK</name>
<keyword evidence="2" id="KW-1185">Reference proteome</keyword>
<dbReference type="Proteomes" id="UP000235347">
    <property type="component" value="Unassembled WGS sequence"/>
</dbReference>
<organism evidence="1 2">
    <name type="scientific">Trinickia soli</name>
    <dbReference type="NCBI Taxonomy" id="380675"/>
    <lineage>
        <taxon>Bacteria</taxon>
        <taxon>Pseudomonadati</taxon>
        <taxon>Pseudomonadota</taxon>
        <taxon>Betaproteobacteria</taxon>
        <taxon>Burkholderiales</taxon>
        <taxon>Burkholderiaceae</taxon>
        <taxon>Trinickia</taxon>
    </lineage>
</organism>
<evidence type="ECO:0000313" key="1">
    <source>
        <dbReference type="EMBL" id="PMS25236.1"/>
    </source>
</evidence>
<dbReference type="AlphaFoldDB" id="A0A2N7W752"/>
<dbReference type="EMBL" id="PNYB01000007">
    <property type="protein sequence ID" value="PMS25236.1"/>
    <property type="molecule type" value="Genomic_DNA"/>
</dbReference>
<evidence type="ECO:0000313" key="2">
    <source>
        <dbReference type="Proteomes" id="UP000235347"/>
    </source>
</evidence>
<gene>
    <name evidence="1" type="ORF">C0Z19_09785</name>
</gene>
<reference evidence="1 2" key="1">
    <citation type="submission" date="2018-01" db="EMBL/GenBank/DDBJ databases">
        <title>Whole genome analyses suggest that Burkholderia sensu lato contains two further novel genera in the rhizoxinica-symbiotica group Mycetohabitans gen. nov., and Trinickia gen. nov.: implications for the evolution of diazotrophy and nodulation in the Burkholderiaceae.</title>
        <authorList>
            <person name="Estrada-de los Santos P."/>
            <person name="Palmer M."/>
            <person name="Chavez-Ramirez B."/>
            <person name="Beukes C."/>
            <person name="Steenkamp E.T."/>
            <person name="Hirsch A.M."/>
            <person name="Manyaka P."/>
            <person name="Maluk M."/>
            <person name="Lafos M."/>
            <person name="Crook M."/>
            <person name="Gross E."/>
            <person name="Simon M.F."/>
            <person name="Bueno dos Reis Junior F."/>
            <person name="Poole P.S."/>
            <person name="Venter S.N."/>
            <person name="James E.K."/>
        </authorList>
    </citation>
    <scope>NUCLEOTIDE SEQUENCE [LARGE SCALE GENOMIC DNA]</scope>
    <source>
        <strain evidence="1 2">GP25-8</strain>
    </source>
</reference>
<accession>A0A2N7W752</accession>
<comment type="caution">
    <text evidence="1">The sequence shown here is derived from an EMBL/GenBank/DDBJ whole genome shotgun (WGS) entry which is preliminary data.</text>
</comment>
<protein>
    <submittedName>
        <fullName evidence="1">Uncharacterized protein</fullName>
    </submittedName>
</protein>
<proteinExistence type="predicted"/>